<dbReference type="OrthoDB" id="1600564at2759"/>
<name>A0A834GI74_RHOSS</name>
<evidence type="ECO:0000313" key="3">
    <source>
        <dbReference type="EMBL" id="KAF7130718.1"/>
    </source>
</evidence>
<dbReference type="PANTHER" id="PTHR22835:SF546">
    <property type="entry name" value="GDSL-LIKE LIPASE_ACYLHYDROLASE"/>
    <property type="match status" value="1"/>
</dbReference>
<organism evidence="3 4">
    <name type="scientific">Rhododendron simsii</name>
    <name type="common">Sims's rhododendron</name>
    <dbReference type="NCBI Taxonomy" id="118357"/>
    <lineage>
        <taxon>Eukaryota</taxon>
        <taxon>Viridiplantae</taxon>
        <taxon>Streptophyta</taxon>
        <taxon>Embryophyta</taxon>
        <taxon>Tracheophyta</taxon>
        <taxon>Spermatophyta</taxon>
        <taxon>Magnoliopsida</taxon>
        <taxon>eudicotyledons</taxon>
        <taxon>Gunneridae</taxon>
        <taxon>Pentapetalae</taxon>
        <taxon>asterids</taxon>
        <taxon>Ericales</taxon>
        <taxon>Ericaceae</taxon>
        <taxon>Ericoideae</taxon>
        <taxon>Rhodoreae</taxon>
        <taxon>Rhododendron</taxon>
    </lineage>
</organism>
<dbReference type="GO" id="GO:0016788">
    <property type="term" value="F:hydrolase activity, acting on ester bonds"/>
    <property type="evidence" value="ECO:0007669"/>
    <property type="project" value="InterPro"/>
</dbReference>
<dbReference type="PANTHER" id="PTHR22835">
    <property type="entry name" value="ZINC FINGER FYVE DOMAIN CONTAINING PROTEIN"/>
    <property type="match status" value="1"/>
</dbReference>
<comment type="caution">
    <text evidence="3">The sequence shown here is derived from an EMBL/GenBank/DDBJ whole genome shotgun (WGS) entry which is preliminary data.</text>
</comment>
<sequence>MQNPSDSKLDEGRSFYMPKHRRVSKARFILLSLTLRSNSDRDKLPKPEEFSKALYTFVVGQNDLSVGFRKLSDEQLRGAMPDIINQFASAVQHLYEKGARAFWIHNTEPIGCLPVATFYIRNPQPGFLDQFGCFKGQNDMAVEFNRQLKDRVNKLRAELPLAALTYVDVYTAKYGLISNTKIKKASINGTQYYGASRATPSTFISYLAGMEFTTLRLQITRLLMAYSTALCPNLLFPSPMPVTRTQAYGIFTENLVNGGFLHLEDSSPTVIMVISEEQAVNGMDTKGFVGERRHGSGFVCGVWGVKMGRALK</sequence>
<evidence type="ECO:0000256" key="1">
    <source>
        <dbReference type="ARBA" id="ARBA00008668"/>
    </source>
</evidence>
<comment type="similarity">
    <text evidence="1">Belongs to the 'GDSL' lipolytic enzyme family.</text>
</comment>
<gene>
    <name evidence="3" type="ORF">RHSIM_Rhsim10G0017500</name>
</gene>
<proteinExistence type="inferred from homology"/>
<dbReference type="Proteomes" id="UP000626092">
    <property type="component" value="Unassembled WGS sequence"/>
</dbReference>
<dbReference type="Pfam" id="PF00657">
    <property type="entry name" value="Lipase_GDSL"/>
    <property type="match status" value="1"/>
</dbReference>
<dbReference type="AlphaFoldDB" id="A0A834GI74"/>
<keyword evidence="2" id="KW-0325">Glycoprotein</keyword>
<dbReference type="InterPro" id="IPR036514">
    <property type="entry name" value="SGNH_hydro_sf"/>
</dbReference>
<evidence type="ECO:0000313" key="4">
    <source>
        <dbReference type="Proteomes" id="UP000626092"/>
    </source>
</evidence>
<dbReference type="InterPro" id="IPR001087">
    <property type="entry name" value="GDSL"/>
</dbReference>
<evidence type="ECO:0008006" key="5">
    <source>
        <dbReference type="Google" id="ProtNLM"/>
    </source>
</evidence>
<keyword evidence="4" id="KW-1185">Reference proteome</keyword>
<dbReference type="EMBL" id="WJXA01000010">
    <property type="protein sequence ID" value="KAF7130718.1"/>
    <property type="molecule type" value="Genomic_DNA"/>
</dbReference>
<reference evidence="3" key="1">
    <citation type="submission" date="2019-11" db="EMBL/GenBank/DDBJ databases">
        <authorList>
            <person name="Liu Y."/>
            <person name="Hou J."/>
            <person name="Li T.-Q."/>
            <person name="Guan C.-H."/>
            <person name="Wu X."/>
            <person name="Wu H.-Z."/>
            <person name="Ling F."/>
            <person name="Zhang R."/>
            <person name="Shi X.-G."/>
            <person name="Ren J.-P."/>
            <person name="Chen E.-F."/>
            <person name="Sun J.-M."/>
        </authorList>
    </citation>
    <scope>NUCLEOTIDE SEQUENCE</scope>
    <source>
        <strain evidence="3">Adult_tree_wgs_1</strain>
        <tissue evidence="3">Leaves</tissue>
    </source>
</reference>
<evidence type="ECO:0000256" key="2">
    <source>
        <dbReference type="ARBA" id="ARBA00023180"/>
    </source>
</evidence>
<dbReference type="Gene3D" id="3.40.50.1110">
    <property type="entry name" value="SGNH hydrolase"/>
    <property type="match status" value="1"/>
</dbReference>
<protein>
    <recommendedName>
        <fullName evidence="5">GDSL esterase/lipase</fullName>
    </recommendedName>
</protein>
<accession>A0A834GI74</accession>